<keyword evidence="1" id="KW-1003">Cell membrane</keyword>
<feature type="transmembrane region" description="Helical" evidence="1">
    <location>
        <begin position="374"/>
        <end position="398"/>
    </location>
</feature>
<keyword evidence="1" id="KW-0472">Membrane</keyword>
<feature type="transmembrane region" description="Helical" evidence="1">
    <location>
        <begin position="12"/>
        <end position="33"/>
    </location>
</feature>
<keyword evidence="1" id="KW-0813">Transport</keyword>
<sequence>MISISAFHSFNIAVILLIVGKALTMNVAMLRKYSIPEPVVGGFLCAAAVGTIYGLFGRKVQFELGARDFLLLLFFAGIGLKSDVRTLLQGGRPLIVLTALATLFMVFQNVTGMGVASLFGLDPRAGLLAGSIALTGGIGTTVAWVPTFVERLGIGNAMELGVASNTVGLIAACVIGGPMAAFLIRRNRIATSTGADLDIGAPHGEAEPPLDYFCVLWAILILNVTVVVGTGLASLIALTEFNMPTFVSCLMAGILIRNLTPLAAGDALRRLWPGVGRGLSLISDLSLGLFLTMALMGMQLWALGGVFAFIVTVLALQIVMTILFTLLVVFPAMGRDYEAVVVAAGFGGITLGSTATAIANMTAVAQQYGPAHRAFIIVPLVAGFFIDIINAVVISLFVS</sequence>
<dbReference type="Pfam" id="PF03616">
    <property type="entry name" value="Glt_symporter"/>
    <property type="match status" value="1"/>
</dbReference>
<name>A0A916X881_9HYPH</name>
<dbReference type="PANTHER" id="PTHR36178:SF1">
    <property type="entry name" value="SODIUM_GLUTAMATE SYMPORTER"/>
    <property type="match status" value="1"/>
</dbReference>
<keyword evidence="1" id="KW-0915">Sodium</keyword>
<feature type="transmembrane region" description="Helical" evidence="1">
    <location>
        <begin position="281"/>
        <end position="301"/>
    </location>
</feature>
<keyword evidence="1" id="KW-0812">Transmembrane</keyword>
<dbReference type="HAMAP" id="MF_02062">
    <property type="entry name" value="GltS"/>
    <property type="match status" value="1"/>
</dbReference>
<keyword evidence="4" id="KW-1185">Reference proteome</keyword>
<reference evidence="3" key="2">
    <citation type="submission" date="2020-09" db="EMBL/GenBank/DDBJ databases">
        <authorList>
            <person name="Sun Q."/>
            <person name="Zhou Y."/>
        </authorList>
    </citation>
    <scope>NUCLEOTIDE SEQUENCE</scope>
    <source>
        <strain evidence="3">CGMCC 1.12919</strain>
    </source>
</reference>
<comment type="function">
    <text evidence="1">Catalyzes the sodium-dependent transport of glutamate.</text>
</comment>
<proteinExistence type="inferred from homology"/>
<gene>
    <name evidence="1 3" type="primary">gltS</name>
    <name evidence="3" type="ORF">GCM10010994_11210</name>
</gene>
<keyword evidence="1" id="KW-0769">Symport</keyword>
<evidence type="ECO:0000313" key="4">
    <source>
        <dbReference type="Proteomes" id="UP000637002"/>
    </source>
</evidence>
<keyword evidence="1" id="KW-1133">Transmembrane helix</keyword>
<evidence type="ECO:0000256" key="1">
    <source>
        <dbReference type="HAMAP-Rule" id="MF_02062"/>
    </source>
</evidence>
<dbReference type="PANTHER" id="PTHR36178">
    <property type="entry name" value="SLR0625 PROTEIN"/>
    <property type="match status" value="1"/>
</dbReference>
<comment type="subcellular location">
    <subcellularLocation>
        <location evidence="1">Cell inner membrane</location>
        <topology evidence="1">Multi-pass membrane protein</topology>
    </subcellularLocation>
</comment>
<feature type="transmembrane region" description="Helical" evidence="1">
    <location>
        <begin position="69"/>
        <end position="88"/>
    </location>
</feature>
<keyword evidence="1" id="KW-0406">Ion transport</keyword>
<evidence type="ECO:0000256" key="2">
    <source>
        <dbReference type="NCBIfam" id="TIGR00210"/>
    </source>
</evidence>
<feature type="transmembrane region" description="Helical" evidence="1">
    <location>
        <begin position="39"/>
        <end position="57"/>
    </location>
</feature>
<dbReference type="GO" id="GO:0015813">
    <property type="term" value="P:L-glutamate transmembrane transport"/>
    <property type="evidence" value="ECO:0007669"/>
    <property type="project" value="UniProtKB-UniRule"/>
</dbReference>
<feature type="transmembrane region" description="Helical" evidence="1">
    <location>
        <begin position="212"/>
        <end position="237"/>
    </location>
</feature>
<protein>
    <recommendedName>
        <fullName evidence="1 2">Sodium/glutamate symporter</fullName>
    </recommendedName>
</protein>
<feature type="transmembrane region" description="Helical" evidence="1">
    <location>
        <begin position="307"/>
        <end position="332"/>
    </location>
</feature>
<feature type="transmembrane region" description="Helical" evidence="1">
    <location>
        <begin position="126"/>
        <end position="146"/>
    </location>
</feature>
<dbReference type="InterPro" id="IPR004445">
    <property type="entry name" value="GltS"/>
</dbReference>
<dbReference type="Proteomes" id="UP000637002">
    <property type="component" value="Unassembled WGS sequence"/>
</dbReference>
<dbReference type="AlphaFoldDB" id="A0A916X881"/>
<dbReference type="GO" id="GO:0005886">
    <property type="term" value="C:plasma membrane"/>
    <property type="evidence" value="ECO:0007669"/>
    <property type="project" value="UniProtKB-SubCell"/>
</dbReference>
<keyword evidence="1" id="KW-0739">Sodium transport</keyword>
<comment type="caution">
    <text evidence="3">The sequence shown here is derived from an EMBL/GenBank/DDBJ whole genome shotgun (WGS) entry which is preliminary data.</text>
</comment>
<dbReference type="GO" id="GO:0015501">
    <property type="term" value="F:glutamate:sodium symporter activity"/>
    <property type="evidence" value="ECO:0007669"/>
    <property type="project" value="UniProtKB-UniRule"/>
</dbReference>
<keyword evidence="1" id="KW-0997">Cell inner membrane</keyword>
<accession>A0A916X881</accession>
<feature type="transmembrane region" description="Helical" evidence="1">
    <location>
        <begin position="94"/>
        <end position="119"/>
    </location>
</feature>
<evidence type="ECO:0000313" key="3">
    <source>
        <dbReference type="EMBL" id="GGC54006.1"/>
    </source>
</evidence>
<keyword evidence="1" id="KW-0029">Amino-acid transport</keyword>
<reference evidence="3" key="1">
    <citation type="journal article" date="2014" name="Int. J. Syst. Evol. Microbiol.">
        <title>Complete genome sequence of Corynebacterium casei LMG S-19264T (=DSM 44701T), isolated from a smear-ripened cheese.</title>
        <authorList>
            <consortium name="US DOE Joint Genome Institute (JGI-PGF)"/>
            <person name="Walter F."/>
            <person name="Albersmeier A."/>
            <person name="Kalinowski J."/>
            <person name="Ruckert C."/>
        </authorList>
    </citation>
    <scope>NUCLEOTIDE SEQUENCE</scope>
    <source>
        <strain evidence="3">CGMCC 1.12919</strain>
    </source>
</reference>
<comment type="similarity">
    <text evidence="1">Belongs to the glutamate:Na(+) symporter (ESS) (TC 2.A.27) family.</text>
</comment>
<feature type="transmembrane region" description="Helical" evidence="1">
    <location>
        <begin position="243"/>
        <end position="260"/>
    </location>
</feature>
<dbReference type="NCBIfam" id="TIGR00210">
    <property type="entry name" value="gltS"/>
    <property type="match status" value="1"/>
</dbReference>
<feature type="transmembrane region" description="Helical" evidence="1">
    <location>
        <begin position="339"/>
        <end position="362"/>
    </location>
</feature>
<organism evidence="3 4">
    <name type="scientific">Chelatococcus reniformis</name>
    <dbReference type="NCBI Taxonomy" id="1494448"/>
    <lineage>
        <taxon>Bacteria</taxon>
        <taxon>Pseudomonadati</taxon>
        <taxon>Pseudomonadota</taxon>
        <taxon>Alphaproteobacteria</taxon>
        <taxon>Hyphomicrobiales</taxon>
        <taxon>Chelatococcaceae</taxon>
        <taxon>Chelatococcus</taxon>
    </lineage>
</organism>
<dbReference type="EMBL" id="BMGG01000002">
    <property type="protein sequence ID" value="GGC54006.1"/>
    <property type="molecule type" value="Genomic_DNA"/>
</dbReference>
<feature type="transmembrane region" description="Helical" evidence="1">
    <location>
        <begin position="166"/>
        <end position="184"/>
    </location>
</feature>